<dbReference type="GeneID" id="106462138"/>
<comment type="similarity">
    <text evidence="1">Belongs to the NDRG family.</text>
</comment>
<proteinExistence type="inferred from homology"/>
<sequence>MPTDTMDDIELKNIELQVPLMRNVSRSETYTQEDKIETEWGTMFVAVQGERNKQAIITYHDLGLNHISNFQAFFNYVDMRLLSQSFCIYHLNAPGQEEGAPSFQEGHVYPTMDQLAEMILCAVKFYNLKHFVGLGVGAGANILARFALKYPDFVDGLFLVNCTSTVSSWTEWGYQKINAMYLRSSGMTNSAQEYMLWHHFGKITEDRNHDLIQAYRQYFSKAVNPYNLSLFIDSYIRRSDLQIQRELDTTKKKSERRFKCQVLLLVGDMSPHLDDIVDMNARLDPSNSTWMKLSDCAMVLEEQPGKVSEILRLFLQGLGFALNQSELRLSSSSSWEASTLSVRKFSLPQQRSVDVEAVCRQRTDVDSDFRHEVHIVENPIDQHTVTC</sequence>
<protein>
    <submittedName>
        <fullName evidence="3">Protein NDRG3-like isoform X1</fullName>
    </submittedName>
</protein>
<evidence type="ECO:0000256" key="1">
    <source>
        <dbReference type="ARBA" id="ARBA00005598"/>
    </source>
</evidence>
<dbReference type="InterPro" id="IPR029058">
    <property type="entry name" value="AB_hydrolase_fold"/>
</dbReference>
<gene>
    <name evidence="3" type="primary">LOC106462138</name>
</gene>
<reference evidence="3" key="1">
    <citation type="submission" date="2025-08" db="UniProtKB">
        <authorList>
            <consortium name="RefSeq"/>
        </authorList>
    </citation>
    <scope>IDENTIFICATION</scope>
    <source>
        <tissue evidence="3">Muscle</tissue>
    </source>
</reference>
<evidence type="ECO:0000313" key="3">
    <source>
        <dbReference type="RefSeq" id="XP_013777484.1"/>
    </source>
</evidence>
<dbReference type="RefSeq" id="XP_013777484.1">
    <property type="nucleotide sequence ID" value="XM_013922030.2"/>
</dbReference>
<dbReference type="InterPro" id="IPR004142">
    <property type="entry name" value="NDRG"/>
</dbReference>
<name>A0ABM1B9D7_LIMPO</name>
<keyword evidence="2" id="KW-1185">Reference proteome</keyword>
<evidence type="ECO:0000313" key="2">
    <source>
        <dbReference type="Proteomes" id="UP000694941"/>
    </source>
</evidence>
<dbReference type="SUPFAM" id="SSF53474">
    <property type="entry name" value="alpha/beta-Hydrolases"/>
    <property type="match status" value="1"/>
</dbReference>
<organism evidence="2 3">
    <name type="scientific">Limulus polyphemus</name>
    <name type="common">Atlantic horseshoe crab</name>
    <dbReference type="NCBI Taxonomy" id="6850"/>
    <lineage>
        <taxon>Eukaryota</taxon>
        <taxon>Metazoa</taxon>
        <taxon>Ecdysozoa</taxon>
        <taxon>Arthropoda</taxon>
        <taxon>Chelicerata</taxon>
        <taxon>Merostomata</taxon>
        <taxon>Xiphosura</taxon>
        <taxon>Limulidae</taxon>
        <taxon>Limulus</taxon>
    </lineage>
</organism>
<dbReference type="Pfam" id="PF03096">
    <property type="entry name" value="Ndr"/>
    <property type="match status" value="1"/>
</dbReference>
<dbReference type="Gene3D" id="3.40.50.1820">
    <property type="entry name" value="alpha/beta hydrolase"/>
    <property type="match status" value="1"/>
</dbReference>
<dbReference type="Proteomes" id="UP000694941">
    <property type="component" value="Unplaced"/>
</dbReference>
<accession>A0ABM1B9D7</accession>
<dbReference type="PANTHER" id="PTHR11034">
    <property type="entry name" value="N-MYC DOWNSTREAM REGULATED"/>
    <property type="match status" value="1"/>
</dbReference>